<dbReference type="AlphaFoldDB" id="A2E943"/>
<comment type="similarity">
    <text evidence="1">Belongs to the E2F/DP family.</text>
</comment>
<dbReference type="eggNOG" id="KOG2829">
    <property type="taxonomic scope" value="Eukaryota"/>
</dbReference>
<dbReference type="Pfam" id="PF02319">
    <property type="entry name" value="WHD_E2F_TDP"/>
    <property type="match status" value="1"/>
</dbReference>
<evidence type="ECO:0000313" key="4">
    <source>
        <dbReference type="Proteomes" id="UP000001542"/>
    </source>
</evidence>
<dbReference type="VEuPathDB" id="TrichDB:TVAG_258390"/>
<evidence type="ECO:0000259" key="2">
    <source>
        <dbReference type="SMART" id="SM01372"/>
    </source>
</evidence>
<reference evidence="3" key="2">
    <citation type="journal article" date="2007" name="Science">
        <title>Draft genome sequence of the sexually transmitted pathogen Trichomonas vaginalis.</title>
        <authorList>
            <person name="Carlton J.M."/>
            <person name="Hirt R.P."/>
            <person name="Silva J.C."/>
            <person name="Delcher A.L."/>
            <person name="Schatz M."/>
            <person name="Zhao Q."/>
            <person name="Wortman J.R."/>
            <person name="Bidwell S.L."/>
            <person name="Alsmark U.C.M."/>
            <person name="Besteiro S."/>
            <person name="Sicheritz-Ponten T."/>
            <person name="Noel C.J."/>
            <person name="Dacks J.B."/>
            <person name="Foster P.G."/>
            <person name="Simillion C."/>
            <person name="Van de Peer Y."/>
            <person name="Miranda-Saavedra D."/>
            <person name="Barton G.J."/>
            <person name="Westrop G.D."/>
            <person name="Mueller S."/>
            <person name="Dessi D."/>
            <person name="Fiori P.L."/>
            <person name="Ren Q."/>
            <person name="Paulsen I."/>
            <person name="Zhang H."/>
            <person name="Bastida-Corcuera F.D."/>
            <person name="Simoes-Barbosa A."/>
            <person name="Brown M.T."/>
            <person name="Hayes R.D."/>
            <person name="Mukherjee M."/>
            <person name="Okumura C.Y."/>
            <person name="Schneider R."/>
            <person name="Smith A.J."/>
            <person name="Vanacova S."/>
            <person name="Villalvazo M."/>
            <person name="Haas B.J."/>
            <person name="Pertea M."/>
            <person name="Feldblyum T.V."/>
            <person name="Utterback T.R."/>
            <person name="Shu C.L."/>
            <person name="Osoegawa K."/>
            <person name="de Jong P.J."/>
            <person name="Hrdy I."/>
            <person name="Horvathova L."/>
            <person name="Zubacova Z."/>
            <person name="Dolezal P."/>
            <person name="Malik S.B."/>
            <person name="Logsdon J.M. Jr."/>
            <person name="Henze K."/>
            <person name="Gupta A."/>
            <person name="Wang C.C."/>
            <person name="Dunne R.L."/>
            <person name="Upcroft J.A."/>
            <person name="Upcroft P."/>
            <person name="White O."/>
            <person name="Salzberg S.L."/>
            <person name="Tang P."/>
            <person name="Chiu C.-H."/>
            <person name="Lee Y.-S."/>
            <person name="Embley T.M."/>
            <person name="Coombs G.H."/>
            <person name="Mottram J.C."/>
            <person name="Tachezy J."/>
            <person name="Fraser-Liggett C.M."/>
            <person name="Johnson P.J."/>
        </authorList>
    </citation>
    <scope>NUCLEOTIDE SEQUENCE [LARGE SCALE GENOMIC DNA]</scope>
    <source>
        <strain evidence="3">G3</strain>
    </source>
</reference>
<dbReference type="KEGG" id="tva:4768774"/>
<dbReference type="VEuPathDB" id="TrichDB:TVAGG3_0542340"/>
<dbReference type="InterPro" id="IPR003316">
    <property type="entry name" value="E2F_WHTH_DNA-bd_dom"/>
</dbReference>
<dbReference type="OrthoDB" id="313275at2759"/>
<dbReference type="InterPro" id="IPR036390">
    <property type="entry name" value="WH_DNA-bd_sf"/>
</dbReference>
<keyword evidence="1" id="KW-0804">Transcription</keyword>
<dbReference type="SUPFAM" id="SSF46785">
    <property type="entry name" value="Winged helix' DNA-binding domain"/>
    <property type="match status" value="1"/>
</dbReference>
<name>A2E943_TRIV3</name>
<dbReference type="GO" id="GO:0006357">
    <property type="term" value="P:regulation of transcription by RNA polymerase II"/>
    <property type="evidence" value="ECO:0000318"/>
    <property type="project" value="GO_Central"/>
</dbReference>
<dbReference type="RefSeq" id="XP_001323060.1">
    <property type="nucleotide sequence ID" value="XM_001323025.1"/>
</dbReference>
<organism evidence="3 4">
    <name type="scientific">Trichomonas vaginalis (strain ATCC PRA-98 / G3)</name>
    <dbReference type="NCBI Taxonomy" id="412133"/>
    <lineage>
        <taxon>Eukaryota</taxon>
        <taxon>Metamonada</taxon>
        <taxon>Parabasalia</taxon>
        <taxon>Trichomonadida</taxon>
        <taxon>Trichomonadidae</taxon>
        <taxon>Trichomonas</taxon>
    </lineage>
</organism>
<dbReference type="GO" id="GO:0005667">
    <property type="term" value="C:transcription regulator complex"/>
    <property type="evidence" value="ECO:0007669"/>
    <property type="project" value="InterPro"/>
</dbReference>
<proteinExistence type="inferred from homology"/>
<keyword evidence="1" id="KW-0539">Nucleus</keyword>
<gene>
    <name evidence="3" type="ORF">TVAG_258390</name>
</gene>
<evidence type="ECO:0000256" key="1">
    <source>
        <dbReference type="RuleBase" id="RU003796"/>
    </source>
</evidence>
<dbReference type="SMR" id="A2E943"/>
<dbReference type="PANTHER" id="PTHR12548">
    <property type="entry name" value="TRANSCRIPTION FACTOR DP"/>
    <property type="match status" value="1"/>
</dbReference>
<feature type="domain" description="E2F/DP family winged-helix DNA-binding" evidence="2">
    <location>
        <begin position="17"/>
        <end position="93"/>
    </location>
</feature>
<dbReference type="OMA" id="CVGEDMQ"/>
<dbReference type="InterPro" id="IPR036388">
    <property type="entry name" value="WH-like_DNA-bd_sf"/>
</dbReference>
<dbReference type="Gene3D" id="1.10.10.10">
    <property type="entry name" value="Winged helix-like DNA-binding domain superfamily/Winged helix DNA-binding domain"/>
    <property type="match status" value="1"/>
</dbReference>
<keyword evidence="1" id="KW-0805">Transcription regulation</keyword>
<dbReference type="SMART" id="SM01372">
    <property type="entry name" value="E2F_TDP"/>
    <property type="match status" value="1"/>
</dbReference>
<dbReference type="Proteomes" id="UP000001542">
    <property type="component" value="Unassembled WGS sequence"/>
</dbReference>
<dbReference type="GO" id="GO:0000981">
    <property type="term" value="F:DNA-binding transcription factor activity, RNA polymerase II-specific"/>
    <property type="evidence" value="ECO:0000318"/>
    <property type="project" value="GO_Central"/>
</dbReference>
<dbReference type="STRING" id="5722.A2E943"/>
<dbReference type="FunFam" id="1.10.10.10:FF:000360">
    <property type="entry name" value="Transcription factor Dp-1, a"/>
    <property type="match status" value="1"/>
</dbReference>
<sequence>MEVPPEETPSTHTTRASKPFCLNNLATPIYKIITKKVTTTYQEVADIFVATLDKDTLEESKDKTLRRRVYDVINVLIAADLLEKNNKQIHLTNRTPIVKPQEVIAPPNPGREEALRKKQLELAEKIKMLIYYKYLIERNRLHMRPQVNIQFPSIVIGYRDISRGTIFRSLDGHELKIKSVAPPLFFSPIDIFRRLKISKEEFARQLRQFPMFAPYESIVMASL</sequence>
<dbReference type="GO" id="GO:0003677">
    <property type="term" value="F:DNA binding"/>
    <property type="evidence" value="ECO:0007669"/>
    <property type="project" value="UniProtKB-KW"/>
</dbReference>
<accession>A2E943</accession>
<reference evidence="3" key="1">
    <citation type="submission" date="2006-10" db="EMBL/GenBank/DDBJ databases">
        <authorList>
            <person name="Amadeo P."/>
            <person name="Zhao Q."/>
            <person name="Wortman J."/>
            <person name="Fraser-Liggett C."/>
            <person name="Carlton J."/>
        </authorList>
    </citation>
    <scope>NUCLEOTIDE SEQUENCE</scope>
    <source>
        <strain evidence="3">G3</strain>
    </source>
</reference>
<evidence type="ECO:0000313" key="3">
    <source>
        <dbReference type="EMBL" id="EAY10837.1"/>
    </source>
</evidence>
<dbReference type="PANTHER" id="PTHR12548:SF9">
    <property type="entry name" value="TRANSCRIPTION FACTOR DP"/>
    <property type="match status" value="1"/>
</dbReference>
<dbReference type="InterPro" id="IPR015648">
    <property type="entry name" value="Transcrpt_fac_DP"/>
</dbReference>
<dbReference type="GO" id="GO:0051726">
    <property type="term" value="P:regulation of cell cycle"/>
    <property type="evidence" value="ECO:0007669"/>
    <property type="project" value="InterPro"/>
</dbReference>
<keyword evidence="4" id="KW-1185">Reference proteome</keyword>
<dbReference type="GO" id="GO:0005634">
    <property type="term" value="C:nucleus"/>
    <property type="evidence" value="ECO:0000318"/>
    <property type="project" value="GO_Central"/>
</dbReference>
<keyword evidence="1" id="KW-0238">DNA-binding</keyword>
<comment type="subcellular location">
    <subcellularLocation>
        <location evidence="1">Nucleus</location>
    </subcellularLocation>
</comment>
<dbReference type="EMBL" id="DS113331">
    <property type="protein sequence ID" value="EAY10837.1"/>
    <property type="molecule type" value="Genomic_DNA"/>
</dbReference>
<protein>
    <recommendedName>
        <fullName evidence="2">E2F/DP family winged-helix DNA-binding domain-containing protein</fullName>
    </recommendedName>
</protein>
<dbReference type="InParanoid" id="A2E943"/>